<dbReference type="AlphaFoldDB" id="A0AAD8S674"/>
<reference evidence="1" key="1">
    <citation type="submission" date="2023-07" db="EMBL/GenBank/DDBJ databases">
        <title>A chromosome-level genome assembly of Lolium multiflorum.</title>
        <authorList>
            <person name="Chen Y."/>
            <person name="Copetti D."/>
            <person name="Kolliker R."/>
            <person name="Studer B."/>
        </authorList>
    </citation>
    <scope>NUCLEOTIDE SEQUENCE</scope>
    <source>
        <strain evidence="1">02402/16</strain>
        <tissue evidence="1">Leaf</tissue>
    </source>
</reference>
<sequence>MPPKPQLPPVEVDPQLAEIEEWEELQRQEAAARRAAEDEVDPQLAEIEESIPHNLGRNPLPRGLALNITRVISPDLIP</sequence>
<keyword evidence="2" id="KW-1185">Reference proteome</keyword>
<protein>
    <submittedName>
        <fullName evidence="1">Uncharacterized protein</fullName>
    </submittedName>
</protein>
<name>A0AAD8S674_LOLMU</name>
<comment type="caution">
    <text evidence="1">The sequence shown here is derived from an EMBL/GenBank/DDBJ whole genome shotgun (WGS) entry which is preliminary data.</text>
</comment>
<evidence type="ECO:0000313" key="2">
    <source>
        <dbReference type="Proteomes" id="UP001231189"/>
    </source>
</evidence>
<gene>
    <name evidence="1" type="ORF">QYE76_064072</name>
</gene>
<dbReference type="Proteomes" id="UP001231189">
    <property type="component" value="Unassembled WGS sequence"/>
</dbReference>
<evidence type="ECO:0000313" key="1">
    <source>
        <dbReference type="EMBL" id="KAK1646267.1"/>
    </source>
</evidence>
<dbReference type="EMBL" id="JAUUTY010000004">
    <property type="protein sequence ID" value="KAK1646267.1"/>
    <property type="molecule type" value="Genomic_DNA"/>
</dbReference>
<accession>A0AAD8S674</accession>
<organism evidence="1 2">
    <name type="scientific">Lolium multiflorum</name>
    <name type="common">Italian ryegrass</name>
    <name type="synonym">Lolium perenne subsp. multiflorum</name>
    <dbReference type="NCBI Taxonomy" id="4521"/>
    <lineage>
        <taxon>Eukaryota</taxon>
        <taxon>Viridiplantae</taxon>
        <taxon>Streptophyta</taxon>
        <taxon>Embryophyta</taxon>
        <taxon>Tracheophyta</taxon>
        <taxon>Spermatophyta</taxon>
        <taxon>Magnoliopsida</taxon>
        <taxon>Liliopsida</taxon>
        <taxon>Poales</taxon>
        <taxon>Poaceae</taxon>
        <taxon>BOP clade</taxon>
        <taxon>Pooideae</taxon>
        <taxon>Poodae</taxon>
        <taxon>Poeae</taxon>
        <taxon>Poeae Chloroplast Group 2 (Poeae type)</taxon>
        <taxon>Loliodinae</taxon>
        <taxon>Loliinae</taxon>
        <taxon>Lolium</taxon>
    </lineage>
</organism>
<proteinExistence type="predicted"/>